<dbReference type="InterPro" id="IPR035969">
    <property type="entry name" value="Rab-GAP_TBC_sf"/>
</dbReference>
<evidence type="ECO:0000256" key="3">
    <source>
        <dbReference type="ARBA" id="ARBA00014199"/>
    </source>
</evidence>
<dbReference type="InterPro" id="IPR001680">
    <property type="entry name" value="WD40_rpt"/>
</dbReference>
<keyword evidence="9" id="KW-0206">Cytoskeleton</keyword>
<comment type="subcellular location">
    <subcellularLocation>
        <location evidence="1">Cytoplasm</location>
        <location evidence="1">Cytoskeleton</location>
        <location evidence="1">Cilium basal body</location>
    </subcellularLocation>
    <subcellularLocation>
        <location evidence="2">Cytoplasm</location>
        <location evidence="2">Cytoskeleton</location>
        <location evidence="2">Microtubule organizing center</location>
        <location evidence="2">Centrosome</location>
        <location evidence="2">Centriolar satellite</location>
    </subcellularLocation>
</comment>
<evidence type="ECO:0000256" key="4">
    <source>
        <dbReference type="ARBA" id="ARBA00022490"/>
    </source>
</evidence>
<evidence type="ECO:0000256" key="6">
    <source>
        <dbReference type="ARBA" id="ARBA00022737"/>
    </source>
</evidence>
<evidence type="ECO:0000256" key="2">
    <source>
        <dbReference type="ARBA" id="ARBA00004607"/>
    </source>
</evidence>
<dbReference type="InterPro" id="IPR015943">
    <property type="entry name" value="WD40/YVTN_repeat-like_dom_sf"/>
</dbReference>
<evidence type="ECO:0000256" key="5">
    <source>
        <dbReference type="ARBA" id="ARBA00022574"/>
    </source>
</evidence>
<evidence type="ECO:0000256" key="11">
    <source>
        <dbReference type="ARBA" id="ARBA00034464"/>
    </source>
</evidence>
<comment type="caution">
    <text evidence="14">The sequence shown here is derived from an EMBL/GenBank/DDBJ whole genome shotgun (WGS) entry which is preliminary data.</text>
</comment>
<evidence type="ECO:0000256" key="9">
    <source>
        <dbReference type="ARBA" id="ARBA00023212"/>
    </source>
</evidence>
<keyword evidence="6" id="KW-0677">Repeat</keyword>
<dbReference type="Gene3D" id="1.10.472.80">
    <property type="entry name" value="Ypt/Rab-GAP domain of gyp1p, domain 3"/>
    <property type="match status" value="1"/>
</dbReference>
<evidence type="ECO:0000256" key="7">
    <source>
        <dbReference type="ARBA" id="ARBA00022794"/>
    </source>
</evidence>
<dbReference type="EMBL" id="JASJQH010006910">
    <property type="protein sequence ID" value="KAK9727856.1"/>
    <property type="molecule type" value="Genomic_DNA"/>
</dbReference>
<dbReference type="PANTHER" id="PTHR19853">
    <property type="entry name" value="WD REPEAT CONTAINING PROTEIN 3 WDR3"/>
    <property type="match status" value="1"/>
</dbReference>
<dbReference type="Gene3D" id="2.130.10.10">
    <property type="entry name" value="YVTN repeat-like/Quinoprotein amine dehydrogenase"/>
    <property type="match status" value="1"/>
</dbReference>
<dbReference type="Proteomes" id="UP001479436">
    <property type="component" value="Unassembled WGS sequence"/>
</dbReference>
<dbReference type="InterPro" id="IPR000195">
    <property type="entry name" value="Rab-GAP-TBC_dom"/>
</dbReference>
<keyword evidence="8" id="KW-0175">Coiled coil</keyword>
<comment type="function">
    <text evidence="11">Molecular adapter which is involved in cilium biogenesis. Part of a functional complex including OFD1 a centriolar protein involved in cilium assembly. Could regulate the cAMP-dependent phosphorylation of OFD1, and its subsequent ubiquitination by PJA2 which ultimately leads to its proteasomal degradation.</text>
</comment>
<dbReference type="InterPro" id="IPR051570">
    <property type="entry name" value="TBC1_cilium_biogenesis"/>
</dbReference>
<feature type="domain" description="Rab-GAP TBC" evidence="13">
    <location>
        <begin position="508"/>
        <end position="686"/>
    </location>
</feature>
<protein>
    <recommendedName>
        <fullName evidence="3">TBC1 domain family member 31</fullName>
    </recommendedName>
</protein>
<keyword evidence="10" id="KW-0966">Cell projection</keyword>
<keyword evidence="15" id="KW-1185">Reference proteome</keyword>
<evidence type="ECO:0000259" key="13">
    <source>
        <dbReference type="PROSITE" id="PS50086"/>
    </source>
</evidence>
<reference evidence="14 15" key="1">
    <citation type="submission" date="2023-04" db="EMBL/GenBank/DDBJ databases">
        <title>Genome of Basidiobolus ranarum AG-B5.</title>
        <authorList>
            <person name="Stajich J.E."/>
            <person name="Carter-House D."/>
            <person name="Gryganskyi A."/>
        </authorList>
    </citation>
    <scope>NUCLEOTIDE SEQUENCE [LARGE SCALE GENOMIC DNA]</scope>
    <source>
        <strain evidence="14 15">AG-B5</strain>
    </source>
</reference>
<feature type="compositionally biased region" description="Low complexity" evidence="12">
    <location>
        <begin position="452"/>
        <end position="461"/>
    </location>
</feature>
<accession>A0ABR2W9C0</accession>
<organism evidence="14 15">
    <name type="scientific">Basidiobolus ranarum</name>
    <dbReference type="NCBI Taxonomy" id="34480"/>
    <lineage>
        <taxon>Eukaryota</taxon>
        <taxon>Fungi</taxon>
        <taxon>Fungi incertae sedis</taxon>
        <taxon>Zoopagomycota</taxon>
        <taxon>Entomophthoromycotina</taxon>
        <taxon>Basidiobolomycetes</taxon>
        <taxon>Basidiobolales</taxon>
        <taxon>Basidiobolaceae</taxon>
        <taxon>Basidiobolus</taxon>
    </lineage>
</organism>
<keyword evidence="4" id="KW-0963">Cytoplasm</keyword>
<sequence>MSSEAAITTTVLFVGDAKKGLIWDSNLPRPRKSNFSIEPLVTISNSRMPTEKVPSSKTIRFSDISFCKRIGGSTQQNWSEAALATVDHLGNLFIFDFDSNQFWLLARVGIAGTAISIHGSDKTRELIIGFSNTSVGCYDIDTRKPIAKILQAHKFPVHHISIDPSSSLVLLTTYSDATLWDRKNWVRKRVLATNSNGIHKASFSTTGKYIFSIFKNGALTLWDSHSFECIWEYNEAIVEGQTNCFGNLTFDREDVLFAYGTNKITVMSMESHILLGQCDHESLECGIVDMKFVGGSKILLVLTVKGIMFALNIENLGEIQQLDIDLKIASFEISHDGSYLATTCVLQNSVVLIWALSSFLGKEFERDIPALTEYLDKLEDENSPELEETWDDYNPSIRTKRRAEIPLNSNAFSKPTKLSKSSESDFEKEALSNDIRSNYEDISQKSSRINGSKQSSTSSEHLTSIHISSISSSKPSQNSVNSSQFSSVLKTSYLSKEILWKYLHKQKGYPSSERLAIWKQLLEIPVDREAFENLDIKGEHPVIEKFRGLFTLKDRELGRLMERTISCLAYWSPDVLGDIKHTETLTKMIFPFVILFNAHTCETFEMLATILLNWTQGFWTDDEPPQLPLTLVDNLLQVQDPALSDHLLRNKLSPKVYSWTMFESLFSETFSSFRWARVWDHLITQEPGYLYTLMNSILISEREVLMKLNENELLTYLKNLKPSNLTAVLDTTVQLSMEIPNLASVKHLKRCLSSFKVLQVRHGEYSPLDTHKNSQRMRKQLFKYLRDIQVTSDV</sequence>
<dbReference type="SUPFAM" id="SSF50998">
    <property type="entry name" value="Quinoprotein alcohol dehydrogenase-like"/>
    <property type="match status" value="1"/>
</dbReference>
<name>A0ABR2W9C0_9FUNG</name>
<keyword evidence="7" id="KW-0970">Cilium biogenesis/degradation</keyword>
<keyword evidence="5" id="KW-0853">WD repeat</keyword>
<dbReference type="Pfam" id="PF00566">
    <property type="entry name" value="RabGAP-TBC"/>
    <property type="match status" value="1"/>
</dbReference>
<dbReference type="PANTHER" id="PTHR19853:SF1">
    <property type="entry name" value="TBC1 DOMAIN FAMILY MEMBER 31"/>
    <property type="match status" value="1"/>
</dbReference>
<evidence type="ECO:0000313" key="14">
    <source>
        <dbReference type="EMBL" id="KAK9727856.1"/>
    </source>
</evidence>
<gene>
    <name evidence="14" type="ORF">K7432_001527</name>
</gene>
<dbReference type="SMART" id="SM00320">
    <property type="entry name" value="WD40"/>
    <property type="match status" value="2"/>
</dbReference>
<evidence type="ECO:0000256" key="8">
    <source>
        <dbReference type="ARBA" id="ARBA00023054"/>
    </source>
</evidence>
<dbReference type="InterPro" id="IPR011047">
    <property type="entry name" value="Quinoprotein_ADH-like_sf"/>
</dbReference>
<dbReference type="PROSITE" id="PS50086">
    <property type="entry name" value="TBC_RABGAP"/>
    <property type="match status" value="1"/>
</dbReference>
<evidence type="ECO:0000256" key="1">
    <source>
        <dbReference type="ARBA" id="ARBA00004120"/>
    </source>
</evidence>
<proteinExistence type="predicted"/>
<dbReference type="SUPFAM" id="SSF47923">
    <property type="entry name" value="Ypt/Rab-GAP domain of gyp1p"/>
    <property type="match status" value="1"/>
</dbReference>
<evidence type="ECO:0000256" key="12">
    <source>
        <dbReference type="SAM" id="MobiDB-lite"/>
    </source>
</evidence>
<evidence type="ECO:0000256" key="10">
    <source>
        <dbReference type="ARBA" id="ARBA00023273"/>
    </source>
</evidence>
<evidence type="ECO:0000313" key="15">
    <source>
        <dbReference type="Proteomes" id="UP001479436"/>
    </source>
</evidence>
<feature type="region of interest" description="Disordered" evidence="12">
    <location>
        <begin position="442"/>
        <end position="461"/>
    </location>
</feature>